<organism evidence="3 4">
    <name type="scientific">Limnoglobus roseus</name>
    <dbReference type="NCBI Taxonomy" id="2598579"/>
    <lineage>
        <taxon>Bacteria</taxon>
        <taxon>Pseudomonadati</taxon>
        <taxon>Planctomycetota</taxon>
        <taxon>Planctomycetia</taxon>
        <taxon>Gemmatales</taxon>
        <taxon>Gemmataceae</taxon>
        <taxon>Limnoglobus</taxon>
    </lineage>
</organism>
<dbReference type="InterPro" id="IPR036291">
    <property type="entry name" value="NAD(P)-bd_dom_sf"/>
</dbReference>
<dbReference type="PANTHER" id="PTHR44154">
    <property type="entry name" value="QUINONE OXIDOREDUCTASE"/>
    <property type="match status" value="1"/>
</dbReference>
<dbReference type="InterPro" id="IPR051603">
    <property type="entry name" value="Zinc-ADH_QOR/CCCR"/>
</dbReference>
<dbReference type="InterPro" id="IPR011032">
    <property type="entry name" value="GroES-like_sf"/>
</dbReference>
<evidence type="ECO:0000313" key="3">
    <source>
        <dbReference type="EMBL" id="QEL16209.1"/>
    </source>
</evidence>
<dbReference type="InterPro" id="IPR013149">
    <property type="entry name" value="ADH-like_C"/>
</dbReference>
<dbReference type="SMART" id="SM00829">
    <property type="entry name" value="PKS_ER"/>
    <property type="match status" value="1"/>
</dbReference>
<dbReference type="CDD" id="cd08253">
    <property type="entry name" value="zeta_crystallin"/>
    <property type="match status" value="1"/>
</dbReference>
<dbReference type="GO" id="GO:0016491">
    <property type="term" value="F:oxidoreductase activity"/>
    <property type="evidence" value="ECO:0007669"/>
    <property type="project" value="InterPro"/>
</dbReference>
<evidence type="ECO:0000259" key="2">
    <source>
        <dbReference type="SMART" id="SM00829"/>
    </source>
</evidence>
<dbReference type="KEGG" id="lrs:PX52LOC_03149"/>
<keyword evidence="4" id="KW-1185">Reference proteome</keyword>
<dbReference type="OrthoDB" id="9787435at2"/>
<dbReference type="Pfam" id="PF08240">
    <property type="entry name" value="ADH_N"/>
    <property type="match status" value="1"/>
</dbReference>
<evidence type="ECO:0000256" key="1">
    <source>
        <dbReference type="ARBA" id="ARBA00022857"/>
    </source>
</evidence>
<dbReference type="RefSeq" id="WP_149110966.1">
    <property type="nucleotide sequence ID" value="NZ_CP042425.1"/>
</dbReference>
<dbReference type="InterPro" id="IPR020843">
    <property type="entry name" value="ER"/>
</dbReference>
<dbReference type="Proteomes" id="UP000324974">
    <property type="component" value="Chromosome"/>
</dbReference>
<gene>
    <name evidence="3" type="ORF">PX52LOC_03149</name>
</gene>
<proteinExistence type="predicted"/>
<dbReference type="Pfam" id="PF00107">
    <property type="entry name" value="ADH_zinc_N"/>
    <property type="match status" value="1"/>
</dbReference>
<evidence type="ECO:0000313" key="4">
    <source>
        <dbReference type="Proteomes" id="UP000324974"/>
    </source>
</evidence>
<keyword evidence="1" id="KW-0521">NADP</keyword>
<accession>A0A5C1A9Z7</accession>
<dbReference type="InterPro" id="IPR013154">
    <property type="entry name" value="ADH-like_N"/>
</dbReference>
<protein>
    <submittedName>
        <fullName evidence="3">NADPH:quinone reductase</fullName>
    </submittedName>
</protein>
<name>A0A5C1A9Z7_9BACT</name>
<dbReference type="PANTHER" id="PTHR44154:SF1">
    <property type="entry name" value="QUINONE OXIDOREDUCTASE"/>
    <property type="match status" value="1"/>
</dbReference>
<dbReference type="AlphaFoldDB" id="A0A5C1A9Z7"/>
<dbReference type="EMBL" id="CP042425">
    <property type="protein sequence ID" value="QEL16209.1"/>
    <property type="molecule type" value="Genomic_DNA"/>
</dbReference>
<sequence length="333" mass="35191">MKAAYIEAPGPPELIQYGELPTPEPKTTEVRVRIAASAVNPIDTYIRSGLVAANLPKPFIPGGDFAGVVDQVGGSVTRFKAGDRVWGSNQGMAGRQGTLAEYCCVDEQWVYPTPPDVPDVDAAAVALVGITAHLGLFNRTNLTAGETVFVNGGTGGVGSMVVQMAKAVGAKVITTVGSAEKAELARSFGADVVINYKTDDIPAVVKQATGGRGVEVLFETQPPSDFDKTIDLMAPRGRLVVMAGRAARPVFPNGPFYVKCLTMIGFAMFNFTADEQRRCADQINEWLAAGKLRASVGMTFPLSQAVAAHRLQEENTLKKAGTLSGKIIVTPHA</sequence>
<reference evidence="4" key="1">
    <citation type="submission" date="2019-08" db="EMBL/GenBank/DDBJ databases">
        <title>Limnoglobus roseus gen. nov., sp. nov., a novel freshwater planctomycete with a giant genome from the family Gemmataceae.</title>
        <authorList>
            <person name="Kulichevskaya I.S."/>
            <person name="Naumoff D.G."/>
            <person name="Miroshnikov K."/>
            <person name="Ivanova A."/>
            <person name="Philippov D.A."/>
            <person name="Hakobyan A."/>
            <person name="Rijpstra I.C."/>
            <person name="Sinninghe Damste J.S."/>
            <person name="Liesack W."/>
            <person name="Dedysh S.N."/>
        </authorList>
    </citation>
    <scope>NUCLEOTIDE SEQUENCE [LARGE SCALE GENOMIC DNA]</scope>
    <source>
        <strain evidence="4">PX52</strain>
    </source>
</reference>
<dbReference type="SUPFAM" id="SSF50129">
    <property type="entry name" value="GroES-like"/>
    <property type="match status" value="1"/>
</dbReference>
<dbReference type="Gene3D" id="3.40.50.720">
    <property type="entry name" value="NAD(P)-binding Rossmann-like Domain"/>
    <property type="match status" value="1"/>
</dbReference>
<dbReference type="Gene3D" id="3.90.180.10">
    <property type="entry name" value="Medium-chain alcohol dehydrogenases, catalytic domain"/>
    <property type="match status" value="1"/>
</dbReference>
<dbReference type="SUPFAM" id="SSF51735">
    <property type="entry name" value="NAD(P)-binding Rossmann-fold domains"/>
    <property type="match status" value="1"/>
</dbReference>
<feature type="domain" description="Enoyl reductase (ER)" evidence="2">
    <location>
        <begin position="10"/>
        <end position="329"/>
    </location>
</feature>